<dbReference type="Pfam" id="PF20209">
    <property type="entry name" value="DUF6570"/>
    <property type="match status" value="1"/>
</dbReference>
<dbReference type="Proteomes" id="UP001215280">
    <property type="component" value="Unassembled WGS sequence"/>
</dbReference>
<proteinExistence type="predicted"/>
<name>A0AAD7J005_9AGAR</name>
<dbReference type="EMBL" id="JARJLG010000069">
    <property type="protein sequence ID" value="KAJ7753974.1"/>
    <property type="molecule type" value="Genomic_DNA"/>
</dbReference>
<dbReference type="InterPro" id="IPR046700">
    <property type="entry name" value="DUF6570"/>
</dbReference>
<evidence type="ECO:0000313" key="2">
    <source>
        <dbReference type="EMBL" id="KAJ7753974.1"/>
    </source>
</evidence>
<evidence type="ECO:0000259" key="1">
    <source>
        <dbReference type="Pfam" id="PF20209"/>
    </source>
</evidence>
<keyword evidence="3" id="KW-1185">Reference proteome</keyword>
<gene>
    <name evidence="2" type="ORF">DFH07DRAFT_689627</name>
</gene>
<feature type="domain" description="DUF6570" evidence="1">
    <location>
        <begin position="23"/>
        <end position="153"/>
    </location>
</feature>
<reference evidence="2" key="1">
    <citation type="submission" date="2023-03" db="EMBL/GenBank/DDBJ databases">
        <title>Massive genome expansion in bonnet fungi (Mycena s.s.) driven by repeated elements and novel gene families across ecological guilds.</title>
        <authorList>
            <consortium name="Lawrence Berkeley National Laboratory"/>
            <person name="Harder C.B."/>
            <person name="Miyauchi S."/>
            <person name="Viragh M."/>
            <person name="Kuo A."/>
            <person name="Thoen E."/>
            <person name="Andreopoulos B."/>
            <person name="Lu D."/>
            <person name="Skrede I."/>
            <person name="Drula E."/>
            <person name="Henrissat B."/>
            <person name="Morin E."/>
            <person name="Kohler A."/>
            <person name="Barry K."/>
            <person name="LaButti K."/>
            <person name="Morin E."/>
            <person name="Salamov A."/>
            <person name="Lipzen A."/>
            <person name="Mereny Z."/>
            <person name="Hegedus B."/>
            <person name="Baldrian P."/>
            <person name="Stursova M."/>
            <person name="Weitz H."/>
            <person name="Taylor A."/>
            <person name="Grigoriev I.V."/>
            <person name="Nagy L.G."/>
            <person name="Martin F."/>
            <person name="Kauserud H."/>
        </authorList>
    </citation>
    <scope>NUCLEOTIDE SEQUENCE</scope>
    <source>
        <strain evidence="2">CBHHK188m</strain>
    </source>
</reference>
<feature type="non-terminal residue" evidence="2">
    <location>
        <position position="169"/>
    </location>
</feature>
<sequence>VVEGCYILCALCRREVTHCAFQNIPLRSYANGLWTGVCPEELQGLTFLEEQCIARVRATRCLFKLEFGPDGQYASRGNVCVLAQDPGPFVQQLPPPLSSLRDNICVVLVGSPNTVITESMLKKSPLLVRRGQIIKALLWLKTHNPLYDDLNIRSVYQNASVYPEEGIPL</sequence>
<dbReference type="AlphaFoldDB" id="A0AAD7J005"/>
<organism evidence="2 3">
    <name type="scientific">Mycena maculata</name>
    <dbReference type="NCBI Taxonomy" id="230809"/>
    <lineage>
        <taxon>Eukaryota</taxon>
        <taxon>Fungi</taxon>
        <taxon>Dikarya</taxon>
        <taxon>Basidiomycota</taxon>
        <taxon>Agaricomycotina</taxon>
        <taxon>Agaricomycetes</taxon>
        <taxon>Agaricomycetidae</taxon>
        <taxon>Agaricales</taxon>
        <taxon>Marasmiineae</taxon>
        <taxon>Mycenaceae</taxon>
        <taxon>Mycena</taxon>
    </lineage>
</organism>
<comment type="caution">
    <text evidence="2">The sequence shown here is derived from an EMBL/GenBank/DDBJ whole genome shotgun (WGS) entry which is preliminary data.</text>
</comment>
<feature type="non-terminal residue" evidence="2">
    <location>
        <position position="1"/>
    </location>
</feature>
<evidence type="ECO:0000313" key="3">
    <source>
        <dbReference type="Proteomes" id="UP001215280"/>
    </source>
</evidence>
<protein>
    <recommendedName>
        <fullName evidence="1">DUF6570 domain-containing protein</fullName>
    </recommendedName>
</protein>
<accession>A0AAD7J005</accession>